<feature type="binding site" evidence="15">
    <location>
        <begin position="152"/>
        <end position="153"/>
    </location>
    <ligand>
        <name>substrate</name>
        <note>ligand shared between dimeric partners</note>
    </ligand>
</feature>
<dbReference type="eggNOG" id="KOG2944">
    <property type="taxonomic scope" value="Eukaryota"/>
</dbReference>
<evidence type="ECO:0000256" key="11">
    <source>
        <dbReference type="ARBA" id="ARBA00032460"/>
    </source>
</evidence>
<feature type="binding site" evidence="15">
    <location>
        <position position="28"/>
    </location>
    <ligand>
        <name>substrate</name>
        <note>ligand shared between dimeric partners</note>
    </ligand>
</feature>
<evidence type="ECO:0000313" key="18">
    <source>
        <dbReference type="EMBL" id="EFN55203.1"/>
    </source>
</evidence>
<comment type="cofactor">
    <cofactor evidence="16">
        <name>Zn(2+)</name>
        <dbReference type="ChEBI" id="CHEBI:29105"/>
    </cofactor>
    <text evidence="16">Binds 1 zinc ion per subunit. In the homodimer, two zinc ions are bound between subunits.</text>
</comment>
<dbReference type="Gene3D" id="3.10.180.10">
    <property type="entry name" value="2,3-Dihydroxybiphenyl 1,2-Dioxygenase, domain 1"/>
    <property type="match status" value="1"/>
</dbReference>
<feature type="domain" description="VOC" evidence="17">
    <location>
        <begin position="25"/>
        <end position="172"/>
    </location>
</feature>
<evidence type="ECO:0000259" key="17">
    <source>
        <dbReference type="PROSITE" id="PS51819"/>
    </source>
</evidence>
<dbReference type="InterPro" id="IPR018146">
    <property type="entry name" value="Glyoxalase_1_CS"/>
</dbReference>
<evidence type="ECO:0000256" key="8">
    <source>
        <dbReference type="ARBA" id="ARBA00030291"/>
    </source>
</evidence>
<dbReference type="Pfam" id="PF00903">
    <property type="entry name" value="Glyoxalase"/>
    <property type="match status" value="1"/>
</dbReference>
<dbReference type="RefSeq" id="XP_005847305.1">
    <property type="nucleotide sequence ID" value="XM_005847243.1"/>
</dbReference>
<dbReference type="EC" id="4.4.1.5" evidence="3"/>
<dbReference type="PROSITE" id="PS00934">
    <property type="entry name" value="GLYOXALASE_I_1"/>
    <property type="match status" value="1"/>
</dbReference>
<comment type="similarity">
    <text evidence="2">Belongs to the glyoxalase I family.</text>
</comment>
<keyword evidence="5 16" id="KW-0479">Metal-binding</keyword>
<organism evidence="19">
    <name type="scientific">Chlorella variabilis</name>
    <name type="common">Green alga</name>
    <dbReference type="NCBI Taxonomy" id="554065"/>
    <lineage>
        <taxon>Eukaryota</taxon>
        <taxon>Viridiplantae</taxon>
        <taxon>Chlorophyta</taxon>
        <taxon>core chlorophytes</taxon>
        <taxon>Trebouxiophyceae</taxon>
        <taxon>Chlorellales</taxon>
        <taxon>Chlorellaceae</taxon>
        <taxon>Chlorella clade</taxon>
        <taxon>Chlorella</taxon>
    </lineage>
</organism>
<feature type="binding site" evidence="16">
    <location>
        <position position="122"/>
    </location>
    <ligand>
        <name>Zn(2+)</name>
        <dbReference type="ChEBI" id="CHEBI:29105"/>
        <note>ligand shared between dimeric partners</note>
    </ligand>
</feature>
<dbReference type="FunCoup" id="E1ZFZ0">
    <property type="interactions" value="1380"/>
</dbReference>
<evidence type="ECO:0000256" key="15">
    <source>
        <dbReference type="PIRSR" id="PIRSR604361-2"/>
    </source>
</evidence>
<dbReference type="InParanoid" id="E1ZFZ0"/>
<dbReference type="GO" id="GO:0004462">
    <property type="term" value="F:lactoylglutathione lyase activity"/>
    <property type="evidence" value="ECO:0007669"/>
    <property type="project" value="UniProtKB-EC"/>
</dbReference>
<name>E1ZFZ0_CHLVA</name>
<evidence type="ECO:0000256" key="16">
    <source>
        <dbReference type="PIRSR" id="PIRSR604361-3"/>
    </source>
</evidence>
<dbReference type="PROSITE" id="PS51819">
    <property type="entry name" value="VOC"/>
    <property type="match status" value="1"/>
</dbReference>
<evidence type="ECO:0000256" key="12">
    <source>
        <dbReference type="ARBA" id="ARBA00033298"/>
    </source>
</evidence>
<dbReference type="GO" id="GO:0046872">
    <property type="term" value="F:metal ion binding"/>
    <property type="evidence" value="ECO:0007669"/>
    <property type="project" value="UniProtKB-KW"/>
</dbReference>
<dbReference type="InterPro" id="IPR037523">
    <property type="entry name" value="VOC_core"/>
</dbReference>
<dbReference type="NCBIfam" id="TIGR00068">
    <property type="entry name" value="glyox_I"/>
    <property type="match status" value="1"/>
</dbReference>
<keyword evidence="19" id="KW-1185">Reference proteome</keyword>
<dbReference type="InterPro" id="IPR029068">
    <property type="entry name" value="Glyas_Bleomycin-R_OHBP_Dase"/>
</dbReference>
<gene>
    <name evidence="18" type="ORF">CHLNCDRAFT_134426</name>
</gene>
<keyword evidence="6 16" id="KW-0862">Zinc</keyword>
<evidence type="ECO:0000256" key="13">
    <source>
        <dbReference type="ARBA" id="ARBA00048273"/>
    </source>
</evidence>
<reference evidence="18 19" key="1">
    <citation type="journal article" date="2010" name="Plant Cell">
        <title>The Chlorella variabilis NC64A genome reveals adaptation to photosymbiosis, coevolution with viruses, and cryptic sex.</title>
        <authorList>
            <person name="Blanc G."/>
            <person name="Duncan G."/>
            <person name="Agarkova I."/>
            <person name="Borodovsky M."/>
            <person name="Gurnon J."/>
            <person name="Kuo A."/>
            <person name="Lindquist E."/>
            <person name="Lucas S."/>
            <person name="Pangilinan J."/>
            <person name="Polle J."/>
            <person name="Salamov A."/>
            <person name="Terry A."/>
            <person name="Yamada T."/>
            <person name="Dunigan D.D."/>
            <person name="Grigoriev I.V."/>
            <person name="Claverie J.M."/>
            <person name="Van Etten J.L."/>
        </authorList>
    </citation>
    <scope>NUCLEOTIDE SEQUENCE [LARGE SCALE GENOMIC DNA]</scope>
    <source>
        <strain evidence="18 19">NC64A</strain>
    </source>
</reference>
<proteinExistence type="inferred from homology"/>
<evidence type="ECO:0000256" key="2">
    <source>
        <dbReference type="ARBA" id="ARBA00010363"/>
    </source>
</evidence>
<keyword evidence="7" id="KW-0456">Lyase</keyword>
<feature type="binding site" evidence="15">
    <location>
        <position position="122"/>
    </location>
    <ligand>
        <name>substrate</name>
        <note>ligand shared between dimeric partners</note>
    </ligand>
</feature>
<dbReference type="EMBL" id="GL433845">
    <property type="protein sequence ID" value="EFN55203.1"/>
    <property type="molecule type" value="Genomic_DNA"/>
</dbReference>
<comment type="pathway">
    <text evidence="1">Secondary metabolite metabolism; methylglyoxal degradation; (R)-lactate from methylglyoxal: step 1/2.</text>
</comment>
<evidence type="ECO:0000256" key="4">
    <source>
        <dbReference type="ARBA" id="ARBA00018701"/>
    </source>
</evidence>
<dbReference type="PANTHER" id="PTHR10374:SF30">
    <property type="entry name" value="LACTOYLGLUTATHIONE LYASE"/>
    <property type="match status" value="1"/>
</dbReference>
<evidence type="ECO:0000256" key="5">
    <source>
        <dbReference type="ARBA" id="ARBA00022723"/>
    </source>
</evidence>
<dbReference type="STRING" id="554065.E1ZFZ0"/>
<dbReference type="PANTHER" id="PTHR10374">
    <property type="entry name" value="LACTOYLGLUTATHIONE LYASE GLYOXALASE I"/>
    <property type="match status" value="1"/>
</dbReference>
<feature type="binding site" evidence="16">
    <location>
        <position position="168"/>
    </location>
    <ligand>
        <name>Zn(2+)</name>
        <dbReference type="ChEBI" id="CHEBI:29105"/>
        <note>ligand shared between dimeric partners</note>
    </ligand>
</feature>
<dbReference type="UniPathway" id="UPA00619">
    <property type="reaction ID" value="UER00675"/>
</dbReference>
<evidence type="ECO:0000256" key="10">
    <source>
        <dbReference type="ARBA" id="ARBA00030892"/>
    </source>
</evidence>
<dbReference type="CDD" id="cd07233">
    <property type="entry name" value="GlxI_Zn"/>
    <property type="match status" value="1"/>
</dbReference>
<dbReference type="SUPFAM" id="SSF54593">
    <property type="entry name" value="Glyoxalase/Bleomycin resistance protein/Dihydroxybiphenyl dioxygenase"/>
    <property type="match status" value="1"/>
</dbReference>
<evidence type="ECO:0000256" key="7">
    <source>
        <dbReference type="ARBA" id="ARBA00023239"/>
    </source>
</evidence>
<evidence type="ECO:0000256" key="3">
    <source>
        <dbReference type="ARBA" id="ARBA00012081"/>
    </source>
</evidence>
<dbReference type="InterPro" id="IPR004360">
    <property type="entry name" value="Glyas_Fos-R_dOase_dom"/>
</dbReference>
<sequence>MASGKAELHSLPGVSMPPPETNGFVFQQTMLRVKDPQPSLDFYTRVLGMTLLCKLDFADMKFSLYFLAYQSPEDVPADPVERAKWMFGLPACLELTHNWGTESDPDFKGYHNGNTQPRGFGHIGLCVPDVEAACARFEELGVEFVKKPNDGKMRNLAFIKDPDGYWIEILNNIHSGQFADWPGNQQ</sequence>
<feature type="binding site" evidence="15">
    <location>
        <position position="98"/>
    </location>
    <ligand>
        <name>substrate</name>
        <note>ligand shared between dimeric partners</note>
    </ligand>
</feature>
<evidence type="ECO:0000256" key="1">
    <source>
        <dbReference type="ARBA" id="ARBA00005008"/>
    </source>
</evidence>
<dbReference type="KEGG" id="cvr:CHLNCDRAFT_134426"/>
<dbReference type="AlphaFoldDB" id="E1ZFZ0"/>
<feature type="binding site" evidence="15">
    <location>
        <position position="32"/>
    </location>
    <ligand>
        <name>substrate</name>
        <note>ligand shared between dimeric partners</note>
    </ligand>
</feature>
<evidence type="ECO:0000256" key="9">
    <source>
        <dbReference type="ARBA" id="ARBA00030537"/>
    </source>
</evidence>
<feature type="binding site" evidence="16">
    <location>
        <position position="94"/>
    </location>
    <ligand>
        <name>Zn(2+)</name>
        <dbReference type="ChEBI" id="CHEBI:29105"/>
        <note>ligand shared between dimeric partners</note>
    </ligand>
</feature>
<evidence type="ECO:0000256" key="6">
    <source>
        <dbReference type="ARBA" id="ARBA00022833"/>
    </source>
</evidence>
<dbReference type="GeneID" id="17354659"/>
<evidence type="ECO:0000313" key="19">
    <source>
        <dbReference type="Proteomes" id="UP000008141"/>
    </source>
</evidence>
<accession>E1ZFZ0</accession>
<feature type="active site" description="Proton donor/acceptor" evidence="14">
    <location>
        <position position="168"/>
    </location>
</feature>
<dbReference type="InterPro" id="IPR004361">
    <property type="entry name" value="Glyoxalase_1"/>
</dbReference>
<evidence type="ECO:0000256" key="14">
    <source>
        <dbReference type="PIRSR" id="PIRSR604361-1"/>
    </source>
</evidence>
<dbReference type="Proteomes" id="UP000008141">
    <property type="component" value="Unassembled WGS sequence"/>
</dbReference>
<dbReference type="OrthoDB" id="16820at2759"/>
<comment type="catalytic activity">
    <reaction evidence="13">
        <text>(R)-S-lactoylglutathione = methylglyoxal + glutathione</text>
        <dbReference type="Rhea" id="RHEA:19069"/>
        <dbReference type="ChEBI" id="CHEBI:17158"/>
        <dbReference type="ChEBI" id="CHEBI:57474"/>
        <dbReference type="ChEBI" id="CHEBI:57925"/>
        <dbReference type="EC" id="4.4.1.5"/>
    </reaction>
</comment>
<feature type="binding site" evidence="16">
    <location>
        <position position="28"/>
    </location>
    <ligand>
        <name>Zn(2+)</name>
        <dbReference type="ChEBI" id="CHEBI:29105"/>
        <note>ligand shared between dimeric partners</note>
    </ligand>
</feature>
<protein>
    <recommendedName>
        <fullName evidence="4">Lactoylglutathione lyase</fullName>
        <ecNumber evidence="3">4.4.1.5</ecNumber>
    </recommendedName>
    <alternativeName>
        <fullName evidence="10">Aldoketomutase</fullName>
    </alternativeName>
    <alternativeName>
        <fullName evidence="9">Glyoxalase I</fullName>
    </alternativeName>
    <alternativeName>
        <fullName evidence="8">Ketone-aldehyde mutase</fullName>
    </alternativeName>
    <alternativeName>
        <fullName evidence="11">Methylglyoxalase</fullName>
    </alternativeName>
    <alternativeName>
        <fullName evidence="12">S-D-lactoylglutathione methylglyoxal lyase</fullName>
    </alternativeName>
</protein>
<dbReference type="OMA" id="IGYKLNH"/>
<feature type="binding site" evidence="15">
    <location>
        <position position="118"/>
    </location>
    <ligand>
        <name>substrate</name>
        <note>ligand shared between dimeric partners</note>
    </ligand>
</feature>